<keyword evidence="11" id="KW-1185">Reference proteome</keyword>
<name>A0A5C3EVH0_9BASI</name>
<evidence type="ECO:0000313" key="11">
    <source>
        <dbReference type="Proteomes" id="UP000323386"/>
    </source>
</evidence>
<evidence type="ECO:0000313" key="10">
    <source>
        <dbReference type="EMBL" id="SPO36238.1"/>
    </source>
</evidence>
<comment type="subcellular location">
    <subcellularLocation>
        <location evidence="2">Cytoplasm</location>
    </subcellularLocation>
    <subcellularLocation>
        <location evidence="1">Nucleus</location>
    </subcellularLocation>
</comment>
<gene>
    <name evidence="10" type="ORF">PSFLO_01709</name>
</gene>
<reference evidence="10 11" key="1">
    <citation type="submission" date="2018-03" db="EMBL/GenBank/DDBJ databases">
        <authorList>
            <person name="Guldener U."/>
        </authorList>
    </citation>
    <scope>NUCLEOTIDE SEQUENCE [LARGE SCALE GENOMIC DNA]</scope>
    <source>
        <strain evidence="10 11">DAOM196992</strain>
    </source>
</reference>
<evidence type="ECO:0000256" key="3">
    <source>
        <dbReference type="ARBA" id="ARBA00022490"/>
    </source>
</evidence>
<dbReference type="Pfam" id="PF01399">
    <property type="entry name" value="PCI"/>
    <property type="match status" value="1"/>
</dbReference>
<dbReference type="Proteomes" id="UP000323386">
    <property type="component" value="Unassembled WGS sequence"/>
</dbReference>
<evidence type="ECO:0000259" key="8">
    <source>
        <dbReference type="Pfam" id="PF01399"/>
    </source>
</evidence>
<organism evidence="10 11">
    <name type="scientific">Pseudozyma flocculosa</name>
    <dbReference type="NCBI Taxonomy" id="84751"/>
    <lineage>
        <taxon>Eukaryota</taxon>
        <taxon>Fungi</taxon>
        <taxon>Dikarya</taxon>
        <taxon>Basidiomycota</taxon>
        <taxon>Ustilaginomycotina</taxon>
        <taxon>Ustilaginomycetes</taxon>
        <taxon>Ustilaginales</taxon>
        <taxon>Ustilaginaceae</taxon>
        <taxon>Pseudozyma</taxon>
    </lineage>
</organism>
<feature type="compositionally biased region" description="Low complexity" evidence="7">
    <location>
        <begin position="213"/>
        <end position="241"/>
    </location>
</feature>
<feature type="coiled-coil region" evidence="6">
    <location>
        <begin position="108"/>
        <end position="135"/>
    </location>
</feature>
<dbReference type="PANTHER" id="PTHR14145">
    <property type="entry name" value="26S PROTESOME SUBUNIT 6"/>
    <property type="match status" value="1"/>
</dbReference>
<protein>
    <submittedName>
        <fullName evidence="10">Related to COP9 signalosome complex subunit 1</fullName>
    </submittedName>
</protein>
<proteinExistence type="predicted"/>
<dbReference type="OrthoDB" id="422427at2759"/>
<dbReference type="InterPro" id="IPR045135">
    <property type="entry name" value="Rpn7_N"/>
</dbReference>
<dbReference type="InterPro" id="IPR000717">
    <property type="entry name" value="PCI_dom"/>
</dbReference>
<keyword evidence="5" id="KW-0539">Nucleus</keyword>
<evidence type="ECO:0000259" key="9">
    <source>
        <dbReference type="Pfam" id="PF10602"/>
    </source>
</evidence>
<evidence type="ECO:0000256" key="5">
    <source>
        <dbReference type="ARBA" id="ARBA00023242"/>
    </source>
</evidence>
<feature type="domain" description="26S proteasome regulatory subunit Rpn7 N-terminal" evidence="9">
    <location>
        <begin position="100"/>
        <end position="361"/>
    </location>
</feature>
<dbReference type="GO" id="GO:0005737">
    <property type="term" value="C:cytoplasm"/>
    <property type="evidence" value="ECO:0007669"/>
    <property type="project" value="UniProtKB-SubCell"/>
</dbReference>
<dbReference type="EMBL" id="OOIP01000004">
    <property type="protein sequence ID" value="SPO36238.1"/>
    <property type="molecule type" value="Genomic_DNA"/>
</dbReference>
<evidence type="ECO:0000256" key="7">
    <source>
        <dbReference type="SAM" id="MobiDB-lite"/>
    </source>
</evidence>
<keyword evidence="3" id="KW-0963">Cytoplasm</keyword>
<dbReference type="PANTHER" id="PTHR14145:SF2">
    <property type="entry name" value="COP9 SIGNALOSOME COMPLEX SUBUNIT 1"/>
    <property type="match status" value="1"/>
</dbReference>
<keyword evidence="4" id="KW-0736">Signalosome</keyword>
<feature type="region of interest" description="Disordered" evidence="7">
    <location>
        <begin position="260"/>
        <end position="285"/>
    </location>
</feature>
<sequence length="548" mass="59485">MTEAAQRDDAIHTHKQVHLASDDPFDWESYISPYKGLARIQRLIHLASCCPELRQPCSAAALDLLKETTRDTSSYHHVLTLHNTDASGSLISAAERKQLDSEWLAQTEAHNRSEQEKLELELRNYQNNLIKESIRMAHRDLGDHFRSTGELQEALKSYTRTRDFCSTSEHVIEMCLNVVDVSLRLENYGNVQTFVSKAEGVLETYVPSGSGSGSSSSGRKLSSAATGSSSSGSIAPPTKGGTTAGADAIGALFRAGGSSAASTSQTGGNTGSTSGGSGGGSSSTAAEAAARRQVAEIAAKLKAAQALAALGLRRYESAARTLVSIDPTQATALGDYVSPSDVAIYVVLCSLATMERGPLKAQVLDQAGFRTFLEHEPHARELLDAFAAARFRKVGEILERWKSRHVVDPNLAPHMEAIHTALTRRALRQTFSPFDKISIARMASAFGWTEERMARELIGCVERGELKNLAGRSALGVSGEARIDWRAKTLEYHVADSRKKLFETAIKNGEKMDRENKRLLLRMKLVEHGIVVKAPPERERTGGQQAEA</sequence>
<evidence type="ECO:0000256" key="1">
    <source>
        <dbReference type="ARBA" id="ARBA00004123"/>
    </source>
</evidence>
<keyword evidence="6" id="KW-0175">Coiled coil</keyword>
<feature type="region of interest" description="Disordered" evidence="7">
    <location>
        <begin position="206"/>
        <end position="241"/>
    </location>
</feature>
<dbReference type="GO" id="GO:0008180">
    <property type="term" value="C:COP9 signalosome"/>
    <property type="evidence" value="ECO:0007669"/>
    <property type="project" value="UniProtKB-KW"/>
</dbReference>
<evidence type="ECO:0000256" key="6">
    <source>
        <dbReference type="SAM" id="Coils"/>
    </source>
</evidence>
<feature type="compositionally biased region" description="Gly residues" evidence="7">
    <location>
        <begin position="268"/>
        <end position="281"/>
    </location>
</feature>
<evidence type="ECO:0000256" key="4">
    <source>
        <dbReference type="ARBA" id="ARBA00022790"/>
    </source>
</evidence>
<feature type="domain" description="PCI" evidence="8">
    <location>
        <begin position="399"/>
        <end position="467"/>
    </location>
</feature>
<dbReference type="Pfam" id="PF10602">
    <property type="entry name" value="RPN7"/>
    <property type="match status" value="1"/>
</dbReference>
<dbReference type="Gene3D" id="1.25.40.570">
    <property type="match status" value="2"/>
</dbReference>
<evidence type="ECO:0000256" key="2">
    <source>
        <dbReference type="ARBA" id="ARBA00004496"/>
    </source>
</evidence>
<dbReference type="AlphaFoldDB" id="A0A5C3EVH0"/>
<dbReference type="InterPro" id="IPR019585">
    <property type="entry name" value="Rpn7/CSN1"/>
</dbReference>
<accession>A0A5C3EVH0</accession>